<keyword evidence="9" id="KW-1185">Reference proteome</keyword>
<dbReference type="AlphaFoldDB" id="A0AA88XD99"/>
<dbReference type="EMBL" id="VSWD01000014">
    <property type="protein sequence ID" value="KAK3083154.1"/>
    <property type="molecule type" value="Genomic_DNA"/>
</dbReference>
<dbReference type="InterPro" id="IPR002919">
    <property type="entry name" value="TIL_dom"/>
</dbReference>
<reference evidence="8" key="1">
    <citation type="submission" date="2019-08" db="EMBL/GenBank/DDBJ databases">
        <title>The improved chromosome-level genome for the pearl oyster Pinctada fucata martensii using PacBio sequencing and Hi-C.</title>
        <authorList>
            <person name="Zheng Z."/>
        </authorList>
    </citation>
    <scope>NUCLEOTIDE SEQUENCE</scope>
    <source>
        <strain evidence="8">ZZ-2019</strain>
        <tissue evidence="8">Adductor muscle</tissue>
    </source>
</reference>
<dbReference type="PROSITE" id="PS01208">
    <property type="entry name" value="VWFC_1"/>
    <property type="match status" value="1"/>
</dbReference>
<feature type="domain" description="VWFC" evidence="6">
    <location>
        <begin position="210"/>
        <end position="307"/>
    </location>
</feature>
<protein>
    <recommendedName>
        <fullName evidence="10">BMP-binding endothelial regulator protein</fullName>
    </recommendedName>
</protein>
<evidence type="ECO:0000256" key="1">
    <source>
        <dbReference type="ARBA" id="ARBA00004613"/>
    </source>
</evidence>
<dbReference type="Proteomes" id="UP001186944">
    <property type="component" value="Unassembled WGS sequence"/>
</dbReference>
<evidence type="ECO:0008006" key="10">
    <source>
        <dbReference type="Google" id="ProtNLM"/>
    </source>
</evidence>
<name>A0AA88XD99_PINIB</name>
<gene>
    <name evidence="8" type="ORF">FSP39_015187</name>
</gene>
<sequence length="633" mass="71137">MILFESLRNKKKCCEMCKGCYYDNKLYDSGTTWLDRNDPCVSLSCRAGVVTRSAVKCHVTCQNPTKVEGQCCPVCRGCTYEGKTYKEGEEFTLKTDSCTTCKCQNGGIICTKVACPLLNCPKNVIYQPKDQCCPTCEGSRRIFNLPGGRCFFQNKIYRNGDRFRPNNCSQCVCTEGTLTCESDTCPPLTCPVESRSLHPGACCYTCPKKAKCEHKGKIYRDSQKWQPNICTSCACDDGATRCHVQQCLNALLCPNVSIGVSVKDVSIGVSVKNVSIGVSVKNVSIGVSVKNGYKLRYVEGECCPRCIEALGVCTVFGDPHYRTFDGKIYNFQGPCKYLLAEDTVGKSFSVRVRNDARTSPWFTWTRMLTVYLGSTKIGLHQKLVVKVDRKRVKLPYRNRAEFSIIKNSKNVILKAAIGLKIIWDGDSFVEVSVSNRFKRKTAGLCGNYNGLGADDMVGRDKRKYFDSEQFGSTWRVGGKAACAIDEQFKHNGTLCTIDPIRKRKARKACSLFLGNVFSKCRRKVDVRQFYRSCIDDMCDCPAKKFCACESFKAYSEVCRHEGVRVNTQRHVFCPSQCPERAIFKPCTRKCPRTCEEPHRTELCRQTCEPGCLCPSRRVLHNNKCILRTECPAR</sequence>
<comment type="subcellular location">
    <subcellularLocation>
        <location evidence="1">Secreted</location>
    </subcellularLocation>
</comment>
<evidence type="ECO:0000256" key="2">
    <source>
        <dbReference type="ARBA" id="ARBA00022525"/>
    </source>
</evidence>
<evidence type="ECO:0000259" key="6">
    <source>
        <dbReference type="PROSITE" id="PS50184"/>
    </source>
</evidence>
<keyword evidence="4" id="KW-0677">Repeat</keyword>
<dbReference type="PANTHER" id="PTHR46698">
    <property type="entry name" value="CROSSVEINLESS 2"/>
    <property type="match status" value="1"/>
</dbReference>
<evidence type="ECO:0000259" key="7">
    <source>
        <dbReference type="PROSITE" id="PS51233"/>
    </source>
</evidence>
<dbReference type="CDD" id="cd19941">
    <property type="entry name" value="TIL"/>
    <property type="match status" value="1"/>
</dbReference>
<accession>A0AA88XD99</accession>
<proteinExistence type="predicted"/>
<evidence type="ECO:0000313" key="8">
    <source>
        <dbReference type="EMBL" id="KAK3083154.1"/>
    </source>
</evidence>
<feature type="domain" description="VWFC" evidence="6">
    <location>
        <begin position="148"/>
        <end position="207"/>
    </location>
</feature>
<keyword evidence="2" id="KW-0964">Secreted</keyword>
<dbReference type="Gene3D" id="2.10.70.10">
    <property type="entry name" value="Complement Module, domain 1"/>
    <property type="match status" value="2"/>
</dbReference>
<dbReference type="SUPFAM" id="SSF57603">
    <property type="entry name" value="FnI-like domain"/>
    <property type="match status" value="4"/>
</dbReference>
<dbReference type="Gene3D" id="6.20.200.20">
    <property type="match status" value="2"/>
</dbReference>
<evidence type="ECO:0000256" key="4">
    <source>
        <dbReference type="ARBA" id="ARBA00022737"/>
    </source>
</evidence>
<dbReference type="Pfam" id="PF23334">
    <property type="entry name" value="VWC2L_2nd"/>
    <property type="match status" value="1"/>
</dbReference>
<dbReference type="SMART" id="SM00214">
    <property type="entry name" value="VWC"/>
    <property type="match status" value="4"/>
</dbReference>
<dbReference type="Pfam" id="PF00094">
    <property type="entry name" value="VWD"/>
    <property type="match status" value="1"/>
</dbReference>
<dbReference type="SUPFAM" id="SSF57567">
    <property type="entry name" value="Serine protease inhibitors"/>
    <property type="match status" value="1"/>
</dbReference>
<dbReference type="Pfam" id="PF01826">
    <property type="entry name" value="TIL"/>
    <property type="match status" value="1"/>
</dbReference>
<dbReference type="Gene3D" id="2.10.25.10">
    <property type="entry name" value="Laminin"/>
    <property type="match status" value="1"/>
</dbReference>
<keyword evidence="5" id="KW-1015">Disulfide bond</keyword>
<dbReference type="InterPro" id="IPR001846">
    <property type="entry name" value="VWF_type-D"/>
</dbReference>
<dbReference type="Pfam" id="PF00093">
    <property type="entry name" value="VWC"/>
    <property type="match status" value="2"/>
</dbReference>
<organism evidence="8 9">
    <name type="scientific">Pinctada imbricata</name>
    <name type="common">Atlantic pearl-oyster</name>
    <name type="synonym">Pinctada martensii</name>
    <dbReference type="NCBI Taxonomy" id="66713"/>
    <lineage>
        <taxon>Eukaryota</taxon>
        <taxon>Metazoa</taxon>
        <taxon>Spiralia</taxon>
        <taxon>Lophotrochozoa</taxon>
        <taxon>Mollusca</taxon>
        <taxon>Bivalvia</taxon>
        <taxon>Autobranchia</taxon>
        <taxon>Pteriomorphia</taxon>
        <taxon>Pterioida</taxon>
        <taxon>Pterioidea</taxon>
        <taxon>Pteriidae</taxon>
        <taxon>Pinctada</taxon>
    </lineage>
</organism>
<dbReference type="InterPro" id="IPR036084">
    <property type="entry name" value="Ser_inhib-like_sf"/>
</dbReference>
<dbReference type="PANTHER" id="PTHR46698:SF4">
    <property type="entry name" value="CROSSVEINLESS 2"/>
    <property type="match status" value="1"/>
</dbReference>
<dbReference type="PROSITE" id="PS51233">
    <property type="entry name" value="VWFD"/>
    <property type="match status" value="1"/>
</dbReference>
<dbReference type="InterPro" id="IPR001007">
    <property type="entry name" value="VWF_dom"/>
</dbReference>
<dbReference type="Pfam" id="PF08742">
    <property type="entry name" value="C8"/>
    <property type="match status" value="1"/>
</dbReference>
<evidence type="ECO:0000256" key="5">
    <source>
        <dbReference type="ARBA" id="ARBA00023157"/>
    </source>
</evidence>
<dbReference type="SMART" id="SM00832">
    <property type="entry name" value="C8"/>
    <property type="match status" value="1"/>
</dbReference>
<feature type="domain" description="VWFC" evidence="6">
    <location>
        <begin position="76"/>
        <end position="137"/>
    </location>
</feature>
<evidence type="ECO:0000256" key="3">
    <source>
        <dbReference type="ARBA" id="ARBA00022729"/>
    </source>
</evidence>
<feature type="domain" description="VWFD" evidence="7">
    <location>
        <begin position="311"/>
        <end position="483"/>
    </location>
</feature>
<dbReference type="InterPro" id="IPR014853">
    <property type="entry name" value="VWF/SSPO/ZAN-like_Cys-rich_dom"/>
</dbReference>
<comment type="caution">
    <text evidence="8">The sequence shown here is derived from an EMBL/GenBank/DDBJ whole genome shotgun (WGS) entry which is preliminary data.</text>
</comment>
<dbReference type="SMART" id="SM00216">
    <property type="entry name" value="VWD"/>
    <property type="match status" value="1"/>
</dbReference>
<dbReference type="PROSITE" id="PS50184">
    <property type="entry name" value="VWFC_2"/>
    <property type="match status" value="3"/>
</dbReference>
<evidence type="ECO:0000313" key="9">
    <source>
        <dbReference type="Proteomes" id="UP001186944"/>
    </source>
</evidence>
<keyword evidence="3" id="KW-0732">Signal</keyword>
<dbReference type="GO" id="GO:0005576">
    <property type="term" value="C:extracellular region"/>
    <property type="evidence" value="ECO:0007669"/>
    <property type="project" value="UniProtKB-SubCell"/>
</dbReference>
<dbReference type="InterPro" id="IPR052424">
    <property type="entry name" value="Kielin_Chordin-BMP_Reg"/>
</dbReference>
<dbReference type="SMART" id="SM00215">
    <property type="entry name" value="VWC_out"/>
    <property type="match status" value="2"/>
</dbReference>